<evidence type="ECO:0000313" key="2">
    <source>
        <dbReference type="Proteomes" id="UP000681526"/>
    </source>
</evidence>
<comment type="caution">
    <text evidence="1">The sequence shown here is derived from an EMBL/GenBank/DDBJ whole genome shotgun (WGS) entry which is preliminary data.</text>
</comment>
<evidence type="ECO:0000313" key="1">
    <source>
        <dbReference type="EMBL" id="CAG5091668.1"/>
    </source>
</evidence>
<accession>A0ABN7S709</accession>
<proteinExistence type="predicted"/>
<name>A0ABN7S709_THEXY</name>
<organism evidence="1 2">
    <name type="scientific">Thermobacillus xylanilyticus</name>
    <dbReference type="NCBI Taxonomy" id="76633"/>
    <lineage>
        <taxon>Bacteria</taxon>
        <taxon>Bacillati</taxon>
        <taxon>Bacillota</taxon>
        <taxon>Bacilli</taxon>
        <taxon>Bacillales</taxon>
        <taxon>Paenibacillaceae</taxon>
        <taxon>Thermobacillus</taxon>
    </lineage>
</organism>
<sequence>MNVLTVDKPCRQSFL</sequence>
<dbReference type="Proteomes" id="UP000681526">
    <property type="component" value="Unassembled WGS sequence"/>
</dbReference>
<protein>
    <submittedName>
        <fullName evidence="1">Uncharacterized protein</fullName>
    </submittedName>
</protein>
<keyword evidence="2" id="KW-1185">Reference proteome</keyword>
<dbReference type="EMBL" id="CAJRAY010000083">
    <property type="protein sequence ID" value="CAG5091668.1"/>
    <property type="molecule type" value="Genomic_DNA"/>
</dbReference>
<reference evidence="1 2" key="1">
    <citation type="submission" date="2021-04" db="EMBL/GenBank/DDBJ databases">
        <authorList>
            <person name="Rakotoarivonina H."/>
        </authorList>
    </citation>
    <scope>NUCLEOTIDE SEQUENCE [LARGE SCALE GENOMIC DNA]</scope>
    <source>
        <strain evidence="1 2">XE</strain>
    </source>
</reference>
<gene>
    <name evidence="1" type="primary">txxe 2783</name>
    <name evidence="1" type="ORF">TXXE_16075</name>
</gene>